<comment type="caution">
    <text evidence="1">The sequence shown here is derived from an EMBL/GenBank/DDBJ whole genome shotgun (WGS) entry which is preliminary data.</text>
</comment>
<name>A0AA45HJH1_9BACT</name>
<reference evidence="1 2" key="1">
    <citation type="submission" date="2018-05" db="EMBL/GenBank/DDBJ databases">
        <title>Genomic Encyclopedia of Type Strains, Phase IV (KMG-IV): sequencing the most valuable type-strain genomes for metagenomic binning, comparative biology and taxonomic classification.</title>
        <authorList>
            <person name="Goeker M."/>
        </authorList>
    </citation>
    <scope>NUCLEOTIDE SEQUENCE [LARGE SCALE GENOMIC DNA]</scope>
    <source>
        <strain evidence="1 2">DSM 24906</strain>
    </source>
</reference>
<dbReference type="RefSeq" id="WP_109603990.1">
    <property type="nucleotide sequence ID" value="NZ_QGGI01000003.1"/>
</dbReference>
<proteinExistence type="predicted"/>
<dbReference type="EMBL" id="QGGI01000003">
    <property type="protein sequence ID" value="PWJ95872.1"/>
    <property type="molecule type" value="Genomic_DNA"/>
</dbReference>
<gene>
    <name evidence="1" type="ORF">C7380_10349</name>
</gene>
<dbReference type="AlphaFoldDB" id="A0AA45HJH1"/>
<sequence length="412" mass="48511">MKAKISILFLILSLIIGYSESEIKIKNIKNVYDNLINEIPLLRFINSKEGLGYSNVLNLITGDITSDATSLDNILNTGIIFKTNKDYTYEDFLNPDYINFLNDLIINSKSIAFYNGDFDTFKEIVKGLYEYEITQDGIIINDNKYPIYRSENFIGINTLYYEPNFGINIIEGTTRNFLKKNNSWDFYINNENKSLNAKFYSDTYQDLNLKFDIKTVENYKFFGDILYFHKMQKNQFISYIQEFFVPYEKEDLIFFDLIESMISSEEFLAVDSKSMINNYDSSIFVVSDINTKSIEDYMGFRNIEPKRLGTYDFALITNQNNGDKIYIYYSKDDMIITTLSPETMKVNLGEVQRFKYTKKFKALKKHENLNRAILIDFERYLNKKFYGNLYSYLVSEFYYDENGSYNIDVALK</sequence>
<dbReference type="Proteomes" id="UP000245921">
    <property type="component" value="Unassembled WGS sequence"/>
</dbReference>
<evidence type="ECO:0000313" key="1">
    <source>
        <dbReference type="EMBL" id="PWJ95872.1"/>
    </source>
</evidence>
<keyword evidence="2" id="KW-1185">Reference proteome</keyword>
<organism evidence="1 2">
    <name type="scientific">Oceanotoga teriensis</name>
    <dbReference type="NCBI Taxonomy" id="515440"/>
    <lineage>
        <taxon>Bacteria</taxon>
        <taxon>Thermotogati</taxon>
        <taxon>Thermotogota</taxon>
        <taxon>Thermotogae</taxon>
        <taxon>Petrotogales</taxon>
        <taxon>Petrotogaceae</taxon>
        <taxon>Oceanotoga</taxon>
    </lineage>
</organism>
<protein>
    <submittedName>
        <fullName evidence="1">Uncharacterized protein</fullName>
    </submittedName>
</protein>
<evidence type="ECO:0000313" key="2">
    <source>
        <dbReference type="Proteomes" id="UP000245921"/>
    </source>
</evidence>
<accession>A0AA45HJH1</accession>